<evidence type="ECO:0000313" key="3">
    <source>
        <dbReference type="Proteomes" id="UP000652761"/>
    </source>
</evidence>
<organism evidence="2 3">
    <name type="scientific">Colocasia esculenta</name>
    <name type="common">Wild taro</name>
    <name type="synonym">Arum esculentum</name>
    <dbReference type="NCBI Taxonomy" id="4460"/>
    <lineage>
        <taxon>Eukaryota</taxon>
        <taxon>Viridiplantae</taxon>
        <taxon>Streptophyta</taxon>
        <taxon>Embryophyta</taxon>
        <taxon>Tracheophyta</taxon>
        <taxon>Spermatophyta</taxon>
        <taxon>Magnoliopsida</taxon>
        <taxon>Liliopsida</taxon>
        <taxon>Araceae</taxon>
        <taxon>Aroideae</taxon>
        <taxon>Colocasieae</taxon>
        <taxon>Colocasia</taxon>
    </lineage>
</organism>
<accession>A0A843UNX4</accession>
<evidence type="ECO:0000256" key="1">
    <source>
        <dbReference type="SAM" id="MobiDB-lite"/>
    </source>
</evidence>
<dbReference type="AlphaFoldDB" id="A0A843UNX4"/>
<feature type="region of interest" description="Disordered" evidence="1">
    <location>
        <begin position="1"/>
        <end position="57"/>
    </location>
</feature>
<dbReference type="EMBL" id="NMUH01000738">
    <property type="protein sequence ID" value="MQL84087.1"/>
    <property type="molecule type" value="Genomic_DNA"/>
</dbReference>
<dbReference type="Proteomes" id="UP000652761">
    <property type="component" value="Unassembled WGS sequence"/>
</dbReference>
<feature type="compositionally biased region" description="Basic residues" evidence="1">
    <location>
        <begin position="10"/>
        <end position="26"/>
    </location>
</feature>
<sequence>MGMPRAQVNKAHKSRFASKASRHVHRTSNADKGRISKAQKNVTKSARAARIQRNKQVGCHTRDASALLIMCF</sequence>
<name>A0A843UNX4_COLES</name>
<comment type="caution">
    <text evidence="2">The sequence shown here is derived from an EMBL/GenBank/DDBJ whole genome shotgun (WGS) entry which is preliminary data.</text>
</comment>
<keyword evidence="3" id="KW-1185">Reference proteome</keyword>
<gene>
    <name evidence="2" type="ORF">Taro_016590</name>
</gene>
<proteinExistence type="predicted"/>
<dbReference type="OrthoDB" id="1934894at2759"/>
<evidence type="ECO:0000313" key="2">
    <source>
        <dbReference type="EMBL" id="MQL84087.1"/>
    </source>
</evidence>
<reference evidence="2" key="1">
    <citation type="submission" date="2017-07" db="EMBL/GenBank/DDBJ databases">
        <title>Taro Niue Genome Assembly and Annotation.</title>
        <authorList>
            <person name="Atibalentja N."/>
            <person name="Keating K."/>
            <person name="Fields C.J."/>
        </authorList>
    </citation>
    <scope>NUCLEOTIDE SEQUENCE</scope>
    <source>
        <strain evidence="2">Niue_2</strain>
        <tissue evidence="2">Leaf</tissue>
    </source>
</reference>
<protein>
    <submittedName>
        <fullName evidence="2">Uncharacterized protein</fullName>
    </submittedName>
</protein>